<feature type="transmembrane region" description="Helical" evidence="1">
    <location>
        <begin position="187"/>
        <end position="211"/>
    </location>
</feature>
<proteinExistence type="predicted"/>
<keyword evidence="3" id="KW-1185">Reference proteome</keyword>
<dbReference type="EMBL" id="CP025611">
    <property type="protein sequence ID" value="AUN30380.1"/>
    <property type="molecule type" value="Genomic_DNA"/>
</dbReference>
<dbReference type="Proteomes" id="UP000234752">
    <property type="component" value="Chromosome eg_1"/>
</dbReference>
<keyword evidence="1" id="KW-0812">Transmembrane</keyword>
<evidence type="ECO:0000256" key="1">
    <source>
        <dbReference type="SAM" id="Phobius"/>
    </source>
</evidence>
<organism evidence="2 3">
    <name type="scientific">Niveispirillum cyanobacteriorum</name>
    <dbReference type="NCBI Taxonomy" id="1612173"/>
    <lineage>
        <taxon>Bacteria</taxon>
        <taxon>Pseudomonadati</taxon>
        <taxon>Pseudomonadota</taxon>
        <taxon>Alphaproteobacteria</taxon>
        <taxon>Rhodospirillales</taxon>
        <taxon>Azospirillaceae</taxon>
        <taxon>Niveispirillum</taxon>
    </lineage>
</organism>
<gene>
    <name evidence="2" type="ORF">C0V82_09155</name>
</gene>
<protein>
    <recommendedName>
        <fullName evidence="4">DUF1109 domain-containing protein</fullName>
    </recommendedName>
</protein>
<feature type="transmembrane region" description="Helical" evidence="1">
    <location>
        <begin position="96"/>
        <end position="113"/>
    </location>
</feature>
<reference evidence="2 3" key="1">
    <citation type="submission" date="2017-12" db="EMBL/GenBank/DDBJ databases">
        <title>Genomes of bacteria within cyanobacterial aggregates.</title>
        <authorList>
            <person name="Cai H."/>
        </authorList>
    </citation>
    <scope>NUCLEOTIDE SEQUENCE [LARGE SCALE GENOMIC DNA]</scope>
    <source>
        <strain evidence="2 3">TH16</strain>
    </source>
</reference>
<dbReference type="KEGG" id="ncb:C0V82_09155"/>
<keyword evidence="1" id="KW-0472">Membrane</keyword>
<evidence type="ECO:0008006" key="4">
    <source>
        <dbReference type="Google" id="ProtNLM"/>
    </source>
</evidence>
<feature type="transmembrane region" description="Helical" evidence="1">
    <location>
        <begin position="125"/>
        <end position="146"/>
    </location>
</feature>
<keyword evidence="1" id="KW-1133">Transmembrane helix</keyword>
<name>A0A2K9NB63_9PROT</name>
<dbReference type="InterPro" id="IPR009495">
    <property type="entry name" value="NrsF"/>
</dbReference>
<evidence type="ECO:0000313" key="2">
    <source>
        <dbReference type="EMBL" id="AUN30380.1"/>
    </source>
</evidence>
<feature type="transmembrane region" description="Helical" evidence="1">
    <location>
        <begin position="158"/>
        <end position="175"/>
    </location>
</feature>
<evidence type="ECO:0000313" key="3">
    <source>
        <dbReference type="Proteomes" id="UP000234752"/>
    </source>
</evidence>
<sequence length="221" mass="24232">MWTMADVSHLIDRLSAEGTPARRLPPPVLRLLRWAILSIGLMLLATTWHGVRGDLSLVVTRVDWLAEQGLALVTALLAGFAAISFSVPGRRGWERMIWLPAALFWMLVLWESGHQDAAAHDMPELVHLFCPWCFPVISIGSALFLAADMRRAAPVAPVRMMALLLIAGGGMAVFGERMIHDDLDAPLLVAIQVVAIVMLGAMLAPLGRVLFRWRQGDRSGS</sequence>
<dbReference type="AlphaFoldDB" id="A0A2K9NB63"/>
<feature type="transmembrane region" description="Helical" evidence="1">
    <location>
        <begin position="70"/>
        <end position="89"/>
    </location>
</feature>
<feature type="transmembrane region" description="Helical" evidence="1">
    <location>
        <begin position="31"/>
        <end position="50"/>
    </location>
</feature>
<dbReference type="Pfam" id="PF06532">
    <property type="entry name" value="NrsF"/>
    <property type="match status" value="1"/>
</dbReference>
<accession>A0A2K9NB63</accession>